<dbReference type="GO" id="GO:0016301">
    <property type="term" value="F:kinase activity"/>
    <property type="evidence" value="ECO:0007669"/>
    <property type="project" value="UniProtKB-KW"/>
</dbReference>
<proteinExistence type="predicted"/>
<accession>A0A1G8WN68</accession>
<gene>
    <name evidence="1" type="ORF">SAMN04488026_102446</name>
</gene>
<dbReference type="Pfam" id="PF13671">
    <property type="entry name" value="AAA_33"/>
    <property type="match status" value="1"/>
</dbReference>
<dbReference type="Gene3D" id="3.40.50.300">
    <property type="entry name" value="P-loop containing nucleotide triphosphate hydrolases"/>
    <property type="match status" value="1"/>
</dbReference>
<protein>
    <submittedName>
        <fullName evidence="1">Predicted kinase</fullName>
    </submittedName>
</protein>
<dbReference type="EMBL" id="FNEK01000024">
    <property type="protein sequence ID" value="SDJ79779.1"/>
    <property type="molecule type" value="Genomic_DNA"/>
</dbReference>
<dbReference type="STRING" id="571298.SAMN04488026_102446"/>
<keyword evidence="1" id="KW-0808">Transferase</keyword>
<dbReference type="OrthoDB" id="531205at2"/>
<dbReference type="RefSeq" id="WP_093156503.1">
    <property type="nucleotide sequence ID" value="NZ_FNEK01000024.1"/>
</dbReference>
<sequence>MSPELPTLHLLCGKIASGKSTLTAELGRSAGTVVIAEDVWLNALYSDEIASIADYLRCAARLRGVIAPHIASVLNAGVSVVLDFPANTVETRNWMRGILNRTSADHILHVLDVPDEVCLARLRARNAKGVHPFAATDEQSQRISRHYAPPSPDEGFTIVTHTQS</sequence>
<dbReference type="InterPro" id="IPR027417">
    <property type="entry name" value="P-loop_NTPase"/>
</dbReference>
<dbReference type="Proteomes" id="UP000199382">
    <property type="component" value="Unassembled WGS sequence"/>
</dbReference>
<evidence type="ECO:0000313" key="1">
    <source>
        <dbReference type="EMBL" id="SDJ79779.1"/>
    </source>
</evidence>
<reference evidence="1 2" key="1">
    <citation type="submission" date="2016-10" db="EMBL/GenBank/DDBJ databases">
        <authorList>
            <person name="de Groot N.N."/>
        </authorList>
    </citation>
    <scope>NUCLEOTIDE SEQUENCE [LARGE SCALE GENOMIC DNA]</scope>
    <source>
        <strain evidence="1 2">DSM 25294</strain>
    </source>
</reference>
<keyword evidence="2" id="KW-1185">Reference proteome</keyword>
<dbReference type="AlphaFoldDB" id="A0A1G8WN68"/>
<keyword evidence="1" id="KW-0418">Kinase</keyword>
<dbReference type="SUPFAM" id="SSF52540">
    <property type="entry name" value="P-loop containing nucleoside triphosphate hydrolases"/>
    <property type="match status" value="1"/>
</dbReference>
<evidence type="ECO:0000313" key="2">
    <source>
        <dbReference type="Proteomes" id="UP000199382"/>
    </source>
</evidence>
<name>A0A1G8WN68_9RHOB</name>
<organism evidence="1 2">
    <name type="scientific">Aliiruegeria lutimaris</name>
    <dbReference type="NCBI Taxonomy" id="571298"/>
    <lineage>
        <taxon>Bacteria</taxon>
        <taxon>Pseudomonadati</taxon>
        <taxon>Pseudomonadota</taxon>
        <taxon>Alphaproteobacteria</taxon>
        <taxon>Rhodobacterales</taxon>
        <taxon>Roseobacteraceae</taxon>
        <taxon>Aliiruegeria</taxon>
    </lineage>
</organism>